<keyword evidence="2" id="KW-1185">Reference proteome</keyword>
<organism evidence="1 2">
    <name type="scientific">Pseudomonas spelaei</name>
    <dbReference type="NCBI Taxonomy" id="1055469"/>
    <lineage>
        <taxon>Bacteria</taxon>
        <taxon>Pseudomonadati</taxon>
        <taxon>Pseudomonadota</taxon>
        <taxon>Gammaproteobacteria</taxon>
        <taxon>Pseudomonadales</taxon>
        <taxon>Pseudomonadaceae</taxon>
        <taxon>Pseudomonas</taxon>
    </lineage>
</organism>
<dbReference type="EMBL" id="WNNK01000015">
    <property type="protein sequence ID" value="MUF06277.1"/>
    <property type="molecule type" value="Genomic_DNA"/>
</dbReference>
<evidence type="ECO:0000313" key="1">
    <source>
        <dbReference type="EMBL" id="MUF06277.1"/>
    </source>
</evidence>
<proteinExistence type="predicted"/>
<reference evidence="1 2" key="1">
    <citation type="submission" date="2019-11" db="EMBL/GenBank/DDBJ databases">
        <title>Pseudomonas karstica sp. nov. and Pseudomonas spelaei sp. nov. from karst caves.</title>
        <authorList>
            <person name="Zeman M."/>
        </authorList>
    </citation>
    <scope>NUCLEOTIDE SEQUENCE [LARGE SCALE GENOMIC DNA]</scope>
    <source>
        <strain evidence="1 2">CCM 7893</strain>
    </source>
</reference>
<evidence type="ECO:0000313" key="2">
    <source>
        <dbReference type="Proteomes" id="UP000438196"/>
    </source>
</evidence>
<dbReference type="RefSeq" id="WP_155584502.1">
    <property type="nucleotide sequence ID" value="NZ_JBHSTH010000003.1"/>
</dbReference>
<dbReference type="AlphaFoldDB" id="A0A6I3W7W8"/>
<dbReference type="OrthoDB" id="6895375at2"/>
<comment type="caution">
    <text evidence="1">The sequence shown here is derived from an EMBL/GenBank/DDBJ whole genome shotgun (WGS) entry which is preliminary data.</text>
</comment>
<gene>
    <name evidence="1" type="ORF">GNF76_18155</name>
</gene>
<dbReference type="Proteomes" id="UP000438196">
    <property type="component" value="Unassembled WGS sequence"/>
</dbReference>
<name>A0A6I3W7W8_9PSED</name>
<accession>A0A6I3W7W8</accession>
<sequence length="137" mass="15152">MDTEKTVDQADSGVAHILFLKNGKAHFVESTNVSASLRHFAVYTADAGSVTAEYGQTLFPRAEPYVFDLPGAPYNIDYRDEEGVYFIRPLSGQIIVHSENAGPPNTYINKIAFINIRFESEGREITINGTGKATFIF</sequence>
<protein>
    <submittedName>
        <fullName evidence="1">Uncharacterized protein</fullName>
    </submittedName>
</protein>